<reference evidence="1" key="1">
    <citation type="submission" date="2014-11" db="EMBL/GenBank/DDBJ databases">
        <authorList>
            <person name="Amaro Gonzalez C."/>
        </authorList>
    </citation>
    <scope>NUCLEOTIDE SEQUENCE</scope>
</reference>
<dbReference type="EMBL" id="GBXM01079425">
    <property type="protein sequence ID" value="JAH29152.1"/>
    <property type="molecule type" value="Transcribed_RNA"/>
</dbReference>
<proteinExistence type="predicted"/>
<organism evidence="1">
    <name type="scientific">Anguilla anguilla</name>
    <name type="common">European freshwater eel</name>
    <name type="synonym">Muraena anguilla</name>
    <dbReference type="NCBI Taxonomy" id="7936"/>
    <lineage>
        <taxon>Eukaryota</taxon>
        <taxon>Metazoa</taxon>
        <taxon>Chordata</taxon>
        <taxon>Craniata</taxon>
        <taxon>Vertebrata</taxon>
        <taxon>Euteleostomi</taxon>
        <taxon>Actinopterygii</taxon>
        <taxon>Neopterygii</taxon>
        <taxon>Teleostei</taxon>
        <taxon>Anguilliformes</taxon>
        <taxon>Anguillidae</taxon>
        <taxon>Anguilla</taxon>
    </lineage>
</organism>
<reference evidence="1" key="2">
    <citation type="journal article" date="2015" name="Fish Shellfish Immunol.">
        <title>Early steps in the European eel (Anguilla anguilla)-Vibrio vulnificus interaction in the gills: Role of the RtxA13 toxin.</title>
        <authorList>
            <person name="Callol A."/>
            <person name="Pajuelo D."/>
            <person name="Ebbesson L."/>
            <person name="Teles M."/>
            <person name="MacKenzie S."/>
            <person name="Amaro C."/>
        </authorList>
    </citation>
    <scope>NUCLEOTIDE SEQUENCE</scope>
</reference>
<protein>
    <submittedName>
        <fullName evidence="1">Uncharacterized protein</fullName>
    </submittedName>
</protein>
<evidence type="ECO:0000313" key="1">
    <source>
        <dbReference type="EMBL" id="JAH29152.1"/>
    </source>
</evidence>
<accession>A0A0E9RK05</accession>
<sequence>MGLSTASAAQSLCFFPCCDST</sequence>
<name>A0A0E9RK05_ANGAN</name>
<dbReference type="AlphaFoldDB" id="A0A0E9RK05"/>